<dbReference type="PROSITE" id="PS51257">
    <property type="entry name" value="PROKAR_LIPOPROTEIN"/>
    <property type="match status" value="1"/>
</dbReference>
<evidence type="ECO:0000313" key="5">
    <source>
        <dbReference type="Proteomes" id="UP001597451"/>
    </source>
</evidence>
<feature type="region of interest" description="Disordered" evidence="1">
    <location>
        <begin position="23"/>
        <end position="57"/>
    </location>
</feature>
<keyword evidence="2" id="KW-0732">Signal</keyword>
<feature type="signal peptide" evidence="2">
    <location>
        <begin position="1"/>
        <end position="18"/>
    </location>
</feature>
<feature type="chain" id="PRO_5045577028" evidence="2">
    <location>
        <begin position="19"/>
        <end position="377"/>
    </location>
</feature>
<name>A0ABW5PV65_9BACI</name>
<keyword evidence="5" id="KW-1185">Reference proteome</keyword>
<proteinExistence type="predicted"/>
<comment type="caution">
    <text evidence="4">The sequence shown here is derived from an EMBL/GenBank/DDBJ whole genome shotgun (WGS) entry which is preliminary data.</text>
</comment>
<dbReference type="Pfam" id="PF07995">
    <property type="entry name" value="GSDH"/>
    <property type="match status" value="1"/>
</dbReference>
<dbReference type="SUPFAM" id="SSF50952">
    <property type="entry name" value="Soluble quinoprotein glucose dehydrogenase"/>
    <property type="match status" value="1"/>
</dbReference>
<dbReference type="InterPro" id="IPR012938">
    <property type="entry name" value="Glc/Sorbosone_DH"/>
</dbReference>
<dbReference type="PANTHER" id="PTHR19328:SF13">
    <property type="entry name" value="HIPL1 PROTEIN"/>
    <property type="match status" value="1"/>
</dbReference>
<dbReference type="EMBL" id="JBHUMX010000001">
    <property type="protein sequence ID" value="MFD2627231.1"/>
    <property type="molecule type" value="Genomic_DNA"/>
</dbReference>
<gene>
    <name evidence="4" type="ORF">ACFSUN_00335</name>
</gene>
<dbReference type="InterPro" id="IPR011042">
    <property type="entry name" value="6-blade_b-propeller_TolB-like"/>
</dbReference>
<dbReference type="PANTHER" id="PTHR19328">
    <property type="entry name" value="HEDGEHOG-INTERACTING PROTEIN"/>
    <property type="match status" value="1"/>
</dbReference>
<feature type="domain" description="Glucose/Sorbosone dehydrogenase" evidence="3">
    <location>
        <begin position="63"/>
        <end position="354"/>
    </location>
</feature>
<reference evidence="5" key="1">
    <citation type="journal article" date="2019" name="Int. J. Syst. Evol. Microbiol.">
        <title>The Global Catalogue of Microorganisms (GCM) 10K type strain sequencing project: providing services to taxonomists for standard genome sequencing and annotation.</title>
        <authorList>
            <consortium name="The Broad Institute Genomics Platform"/>
            <consortium name="The Broad Institute Genome Sequencing Center for Infectious Disease"/>
            <person name="Wu L."/>
            <person name="Ma J."/>
        </authorList>
    </citation>
    <scope>NUCLEOTIDE SEQUENCE [LARGE SCALE GENOMIC DNA]</scope>
    <source>
        <strain evidence="5">TISTR 1858</strain>
    </source>
</reference>
<dbReference type="Gene3D" id="2.120.10.30">
    <property type="entry name" value="TolB, C-terminal domain"/>
    <property type="match status" value="1"/>
</dbReference>
<protein>
    <submittedName>
        <fullName evidence="4">PQQ-dependent sugar dehydrogenase</fullName>
    </submittedName>
</protein>
<evidence type="ECO:0000259" key="3">
    <source>
        <dbReference type="Pfam" id="PF07995"/>
    </source>
</evidence>
<accession>A0ABW5PV65</accession>
<dbReference type="Proteomes" id="UP001597451">
    <property type="component" value="Unassembled WGS sequence"/>
</dbReference>
<dbReference type="InterPro" id="IPR011041">
    <property type="entry name" value="Quinoprot_gluc/sorb_DH_b-prop"/>
</dbReference>
<evidence type="ECO:0000256" key="2">
    <source>
        <dbReference type="SAM" id="SignalP"/>
    </source>
</evidence>
<organism evidence="4 5">
    <name type="scientific">Oceanobacillus kapialis</name>
    <dbReference type="NCBI Taxonomy" id="481353"/>
    <lineage>
        <taxon>Bacteria</taxon>
        <taxon>Bacillati</taxon>
        <taxon>Bacillota</taxon>
        <taxon>Bacilli</taxon>
        <taxon>Bacillales</taxon>
        <taxon>Bacillaceae</taxon>
        <taxon>Oceanobacillus</taxon>
    </lineage>
</organism>
<feature type="compositionally biased region" description="Acidic residues" evidence="1">
    <location>
        <begin position="32"/>
        <end position="52"/>
    </location>
</feature>
<sequence length="377" mass="41571">MRIATRVILLLFILFVIASCTDEKSSPPESEQPAEETTGEADDNEESGGSEEVENRQQLATNLDVPWAIEMHAGNVYVSERPGAIVTITDDGQVRKPVELEADLSQQPEAGLLGLAFPDNFTETNTAFAYYSYQEGGFYYQRVVQLEENEDAWQEVSTILDEIPGGQVHQGGRIKIGPDEKLYVTTGDGSVPENAQDLESLAGKILRINQDGSVPQDNPFQDSYVYSYGHRNPQGLAWDENGTLYATEHGSNAYDEINQIEPAGNYGWPEIRGDETQENMITPVVHSGEETWAPSGMSPLHGSFFFASLRGESLNRFNPQNNTVSTVLSDLGRIRDVYAVENGLYVITNNTDGRGTPSEEDDQLIFLELPANQIHGS</sequence>
<evidence type="ECO:0000313" key="4">
    <source>
        <dbReference type="EMBL" id="MFD2627231.1"/>
    </source>
</evidence>
<dbReference type="RefSeq" id="WP_379559836.1">
    <property type="nucleotide sequence ID" value="NZ_JBHUMX010000001.1"/>
</dbReference>
<evidence type="ECO:0000256" key="1">
    <source>
        <dbReference type="SAM" id="MobiDB-lite"/>
    </source>
</evidence>